<accession>A0A371X594</accession>
<feature type="binding site" evidence="2">
    <location>
        <position position="316"/>
    </location>
    <ligand>
        <name>L-histidine</name>
        <dbReference type="ChEBI" id="CHEBI:57595"/>
    </ligand>
</feature>
<keyword evidence="5" id="KW-1185">Reference proteome</keyword>
<reference evidence="4 5" key="1">
    <citation type="submission" date="2018-08" db="EMBL/GenBank/DDBJ databases">
        <title>Fulvimarina sp. 85, whole genome shotgun sequence.</title>
        <authorList>
            <person name="Tuo L."/>
        </authorList>
    </citation>
    <scope>NUCLEOTIDE SEQUENCE [LARGE SCALE GENOMIC DNA]</scope>
    <source>
        <strain evidence="4 5">85</strain>
    </source>
</reference>
<feature type="binding site" evidence="2">
    <location>
        <position position="106"/>
    </location>
    <ligand>
        <name>L-histidine</name>
        <dbReference type="ChEBI" id="CHEBI:57595"/>
    </ligand>
</feature>
<feature type="binding site" evidence="2">
    <location>
        <position position="89"/>
    </location>
    <ligand>
        <name>L-histidine</name>
        <dbReference type="ChEBI" id="CHEBI:57595"/>
    </ligand>
</feature>
<feature type="domain" description="Class II Histidinyl-tRNA synthetase (HisRS)-like catalytic core" evidence="3">
    <location>
        <begin position="312"/>
        <end position="368"/>
    </location>
</feature>
<evidence type="ECO:0000256" key="2">
    <source>
        <dbReference type="PIRSR" id="PIRSR001549-1"/>
    </source>
</evidence>
<feature type="domain" description="Class II Histidinyl-tRNA synthetase (HisRS)-like catalytic core" evidence="3">
    <location>
        <begin position="10"/>
        <end position="168"/>
    </location>
</feature>
<dbReference type="AlphaFoldDB" id="A0A371X594"/>
<dbReference type="RefSeq" id="WP_116682807.1">
    <property type="nucleotide sequence ID" value="NZ_QURL01000003.1"/>
</dbReference>
<dbReference type="PANTHER" id="PTHR43707:SF1">
    <property type="entry name" value="HISTIDINE--TRNA LIGASE, MITOCHONDRIAL-RELATED"/>
    <property type="match status" value="1"/>
</dbReference>
<dbReference type="SUPFAM" id="SSF55681">
    <property type="entry name" value="Class II aaRS and biotin synthetases"/>
    <property type="match status" value="1"/>
</dbReference>
<evidence type="ECO:0000256" key="1">
    <source>
        <dbReference type="ARBA" id="ARBA00023102"/>
    </source>
</evidence>
<keyword evidence="1" id="KW-0368">Histidine biosynthesis</keyword>
<dbReference type="NCBIfam" id="NF008951">
    <property type="entry name" value="PRK12295.1-4"/>
    <property type="match status" value="1"/>
</dbReference>
<dbReference type="GO" id="GO:0005737">
    <property type="term" value="C:cytoplasm"/>
    <property type="evidence" value="ECO:0007669"/>
    <property type="project" value="InterPro"/>
</dbReference>
<keyword evidence="4" id="KW-0808">Transferase</keyword>
<dbReference type="InterPro" id="IPR045864">
    <property type="entry name" value="aa-tRNA-synth_II/BPL/LPL"/>
</dbReference>
<dbReference type="GO" id="GO:0000105">
    <property type="term" value="P:L-histidine biosynthetic process"/>
    <property type="evidence" value="ECO:0007669"/>
    <property type="project" value="UniProtKB-KW"/>
</dbReference>
<dbReference type="InterPro" id="IPR041715">
    <property type="entry name" value="HisRS-like_core"/>
</dbReference>
<feature type="binding site" evidence="2">
    <location>
        <begin position="320"/>
        <end position="321"/>
    </location>
    <ligand>
        <name>L-histidine</name>
        <dbReference type="ChEBI" id="CHEBI:57595"/>
    </ligand>
</feature>
<keyword evidence="4" id="KW-0328">Glycosyltransferase</keyword>
<feature type="binding site" evidence="2">
    <location>
        <position position="102"/>
    </location>
    <ligand>
        <name>L-histidine</name>
        <dbReference type="ChEBI" id="CHEBI:57595"/>
    </ligand>
</feature>
<name>A0A371X594_9HYPH</name>
<evidence type="ECO:0000313" key="4">
    <source>
        <dbReference type="EMBL" id="RFC64390.1"/>
    </source>
</evidence>
<evidence type="ECO:0000259" key="3">
    <source>
        <dbReference type="Pfam" id="PF13393"/>
    </source>
</evidence>
<feature type="binding site" evidence="2">
    <location>
        <begin position="61"/>
        <end position="63"/>
    </location>
    <ligand>
        <name>L-histidine</name>
        <dbReference type="ChEBI" id="CHEBI:57595"/>
    </ligand>
</feature>
<keyword evidence="1" id="KW-0028">Amino-acid biosynthesis</keyword>
<sequence>MSLSPQTDGLADLFALRGAVPIAMDIVQPAEPYLDTAGEALRRRIYLTRGEAGENLCLRPDFTIPVCLHHIAKDEPLPRRYSYRGLVFRQPRSPDGPRELEQAGIEDLGDPGLAEADARALADALAACETLGVSTGDLDVVLGDQGLFEAVLSAVGLPVGWQKRLVRTFGEDRQLDQVLDALSDPSAIPLGDVTPELLDLARAGEEGALIRAIRERMEEAGLPPHSGRSPQEVAQRLIEKVRAADGKLNAASIDLLRRFLSIHCPLSEAGAKVRQLAGEAALDLGRALGFFEARILALKAAGVDPALIAYRAAFGRPIDYYTGMVFEMRPVGGGEPVAGGGRYDRLLTLLGAREVVPAVGFSLWMERLADRRAAVTGGESA</sequence>
<dbReference type="Pfam" id="PF13393">
    <property type="entry name" value="tRNA-synt_His"/>
    <property type="match status" value="2"/>
</dbReference>
<dbReference type="EMBL" id="QURL01000003">
    <property type="protein sequence ID" value="RFC64390.1"/>
    <property type="molecule type" value="Genomic_DNA"/>
</dbReference>
<gene>
    <name evidence="4" type="ORF">DYI37_08720</name>
</gene>
<proteinExistence type="predicted"/>
<comment type="caution">
    <text evidence="4">The sequence shown here is derived from an EMBL/GenBank/DDBJ whole genome shotgun (WGS) entry which is preliminary data.</text>
</comment>
<dbReference type="GO" id="GO:0006427">
    <property type="term" value="P:histidyl-tRNA aminoacylation"/>
    <property type="evidence" value="ECO:0007669"/>
    <property type="project" value="TreeGrafter"/>
</dbReference>
<dbReference type="OrthoDB" id="9797914at2"/>
<dbReference type="Gene3D" id="3.30.930.10">
    <property type="entry name" value="Bira Bifunctional Protein, Domain 2"/>
    <property type="match status" value="1"/>
</dbReference>
<protein>
    <submittedName>
        <fullName evidence="4">ATP phosphoribosyltransferase regulatory subunit</fullName>
    </submittedName>
</protein>
<dbReference type="PIRSF" id="PIRSF001549">
    <property type="entry name" value="His-tRNA_synth"/>
    <property type="match status" value="1"/>
</dbReference>
<dbReference type="GO" id="GO:0016757">
    <property type="term" value="F:glycosyltransferase activity"/>
    <property type="evidence" value="ECO:0007669"/>
    <property type="project" value="UniProtKB-KW"/>
</dbReference>
<dbReference type="Proteomes" id="UP000264310">
    <property type="component" value="Unassembled WGS sequence"/>
</dbReference>
<dbReference type="GO" id="GO:0004821">
    <property type="term" value="F:histidine-tRNA ligase activity"/>
    <property type="evidence" value="ECO:0007669"/>
    <property type="project" value="TreeGrafter"/>
</dbReference>
<evidence type="ECO:0000313" key="5">
    <source>
        <dbReference type="Proteomes" id="UP000264310"/>
    </source>
</evidence>
<organism evidence="4 5">
    <name type="scientific">Fulvimarina endophytica</name>
    <dbReference type="NCBI Taxonomy" id="2293836"/>
    <lineage>
        <taxon>Bacteria</taxon>
        <taxon>Pseudomonadati</taxon>
        <taxon>Pseudomonadota</taxon>
        <taxon>Alphaproteobacteria</taxon>
        <taxon>Hyphomicrobiales</taxon>
        <taxon>Aurantimonadaceae</taxon>
        <taxon>Fulvimarina</taxon>
    </lineage>
</organism>
<dbReference type="InterPro" id="IPR004516">
    <property type="entry name" value="HisRS/HisZ"/>
</dbReference>
<dbReference type="PANTHER" id="PTHR43707">
    <property type="entry name" value="HISTIDYL-TRNA SYNTHETASE"/>
    <property type="match status" value="1"/>
</dbReference>